<evidence type="ECO:0000313" key="2">
    <source>
        <dbReference type="Proteomes" id="UP000824072"/>
    </source>
</evidence>
<dbReference type="InterPro" id="IPR024523">
    <property type="entry name" value="DUF3793"/>
</dbReference>
<reference evidence="1" key="1">
    <citation type="submission" date="2020-10" db="EMBL/GenBank/DDBJ databases">
        <authorList>
            <person name="Gilroy R."/>
        </authorList>
    </citation>
    <scope>NUCLEOTIDE SEQUENCE</scope>
    <source>
        <strain evidence="1">ChiHcec3-11533</strain>
    </source>
</reference>
<accession>A0A9D1LC83</accession>
<protein>
    <submittedName>
        <fullName evidence="1">DUF3793 family protein</fullName>
    </submittedName>
</protein>
<reference evidence="1" key="2">
    <citation type="journal article" date="2021" name="PeerJ">
        <title>Extensive microbial diversity within the chicken gut microbiome revealed by metagenomics and culture.</title>
        <authorList>
            <person name="Gilroy R."/>
            <person name="Ravi A."/>
            <person name="Getino M."/>
            <person name="Pursley I."/>
            <person name="Horton D.L."/>
            <person name="Alikhan N.F."/>
            <person name="Baker D."/>
            <person name="Gharbi K."/>
            <person name="Hall N."/>
            <person name="Watson M."/>
            <person name="Adriaenssens E.M."/>
            <person name="Foster-Nyarko E."/>
            <person name="Jarju S."/>
            <person name="Secka A."/>
            <person name="Antonio M."/>
            <person name="Oren A."/>
            <person name="Chaudhuri R.R."/>
            <person name="La Ragione R."/>
            <person name="Hildebrand F."/>
            <person name="Pallen M.J."/>
        </authorList>
    </citation>
    <scope>NUCLEOTIDE SEQUENCE</scope>
    <source>
        <strain evidence="1">ChiHcec3-11533</strain>
    </source>
</reference>
<dbReference type="AlphaFoldDB" id="A0A9D1LC83"/>
<evidence type="ECO:0000313" key="1">
    <source>
        <dbReference type="EMBL" id="HIU34165.1"/>
    </source>
</evidence>
<name>A0A9D1LC83_9FIRM</name>
<organism evidence="1 2">
    <name type="scientific">Candidatus Pullichristensenella excrementigallinarum</name>
    <dbReference type="NCBI Taxonomy" id="2840907"/>
    <lineage>
        <taxon>Bacteria</taxon>
        <taxon>Bacillati</taxon>
        <taxon>Bacillota</taxon>
        <taxon>Clostridia</taxon>
        <taxon>Candidatus Pullichristensenella</taxon>
    </lineage>
</organism>
<dbReference type="Proteomes" id="UP000824072">
    <property type="component" value="Unassembled WGS sequence"/>
</dbReference>
<comment type="caution">
    <text evidence="1">The sequence shown here is derived from an EMBL/GenBank/DDBJ whole genome shotgun (WGS) entry which is preliminary data.</text>
</comment>
<dbReference type="EMBL" id="DVMU01000142">
    <property type="protein sequence ID" value="HIU34165.1"/>
    <property type="molecule type" value="Genomic_DNA"/>
</dbReference>
<gene>
    <name evidence="1" type="ORF">IAB02_06335</name>
</gene>
<sequence length="186" mass="21380">MCESFERAVITHCAPTLARHKCANLFVWHGCPGRTPAECVRELDAALCGKGVRLRILKENKKGCLVYVYRPRMLERKLKDAAIGAFLKQRGYTGPDMENCLRNLIDRIADCAEFPHEIGVFLDYPLADVIGFMENRGAGYRCQGCWKAYSNEQEALRRFRLYRKCREVYLSCYRRGFDVVRLTVAA</sequence>
<proteinExistence type="predicted"/>
<dbReference type="Pfam" id="PF12672">
    <property type="entry name" value="DUF3793"/>
    <property type="match status" value="1"/>
</dbReference>